<reference evidence="2" key="1">
    <citation type="journal article" date="2023" name="Front. Plant Sci.">
        <title>Chromosomal-level genome assembly of Melastoma candidum provides insights into trichome evolution.</title>
        <authorList>
            <person name="Zhong Y."/>
            <person name="Wu W."/>
            <person name="Sun C."/>
            <person name="Zou P."/>
            <person name="Liu Y."/>
            <person name="Dai S."/>
            <person name="Zhou R."/>
        </authorList>
    </citation>
    <scope>NUCLEOTIDE SEQUENCE [LARGE SCALE GENOMIC DNA]</scope>
</reference>
<gene>
    <name evidence="1" type="ORF">MLD38_021385</name>
</gene>
<organism evidence="1 2">
    <name type="scientific">Melastoma candidum</name>
    <dbReference type="NCBI Taxonomy" id="119954"/>
    <lineage>
        <taxon>Eukaryota</taxon>
        <taxon>Viridiplantae</taxon>
        <taxon>Streptophyta</taxon>
        <taxon>Embryophyta</taxon>
        <taxon>Tracheophyta</taxon>
        <taxon>Spermatophyta</taxon>
        <taxon>Magnoliopsida</taxon>
        <taxon>eudicotyledons</taxon>
        <taxon>Gunneridae</taxon>
        <taxon>Pentapetalae</taxon>
        <taxon>rosids</taxon>
        <taxon>malvids</taxon>
        <taxon>Myrtales</taxon>
        <taxon>Melastomataceae</taxon>
        <taxon>Melastomatoideae</taxon>
        <taxon>Melastomateae</taxon>
        <taxon>Melastoma</taxon>
    </lineage>
</organism>
<name>A0ACB9QFC0_9MYRT</name>
<accession>A0ACB9QFC0</accession>
<evidence type="ECO:0000313" key="2">
    <source>
        <dbReference type="Proteomes" id="UP001057402"/>
    </source>
</evidence>
<dbReference type="Proteomes" id="UP001057402">
    <property type="component" value="Chromosome 6"/>
</dbReference>
<protein>
    <submittedName>
        <fullName evidence="1">Uncharacterized protein</fullName>
    </submittedName>
</protein>
<keyword evidence="2" id="KW-1185">Reference proteome</keyword>
<sequence length="100" mass="11246">MKAKKKMMTTTEEETGRVTSSYEMAVPRGYQRISEVLKQIGKQSCRSGREKEPTTIAATEQQPQLRLCGSRTDSVGDVVKHTGRRRQYRALANNVLQLGC</sequence>
<proteinExistence type="predicted"/>
<evidence type="ECO:0000313" key="1">
    <source>
        <dbReference type="EMBL" id="KAI4365398.1"/>
    </source>
</evidence>
<comment type="caution">
    <text evidence="1">The sequence shown here is derived from an EMBL/GenBank/DDBJ whole genome shotgun (WGS) entry which is preliminary data.</text>
</comment>
<dbReference type="EMBL" id="CM042885">
    <property type="protein sequence ID" value="KAI4365398.1"/>
    <property type="molecule type" value="Genomic_DNA"/>
</dbReference>